<evidence type="ECO:0000313" key="3">
    <source>
        <dbReference type="Proteomes" id="UP001501666"/>
    </source>
</evidence>
<dbReference type="PANTHER" id="PTHR36489:SF1">
    <property type="entry name" value="G-PROTEIN COUPLED RECEPTORS FAMILY 1 PROFILE DOMAIN-CONTAINING PROTEIN"/>
    <property type="match status" value="1"/>
</dbReference>
<feature type="compositionally biased region" description="Low complexity" evidence="1">
    <location>
        <begin position="428"/>
        <end position="438"/>
    </location>
</feature>
<evidence type="ECO:0000313" key="2">
    <source>
        <dbReference type="EMBL" id="GAA2691596.1"/>
    </source>
</evidence>
<feature type="compositionally biased region" description="Low complexity" evidence="1">
    <location>
        <begin position="363"/>
        <end position="420"/>
    </location>
</feature>
<proteinExistence type="predicted"/>
<organism evidence="2 3">
    <name type="scientific">Nonomuraea recticatena</name>
    <dbReference type="NCBI Taxonomy" id="46178"/>
    <lineage>
        <taxon>Bacteria</taxon>
        <taxon>Bacillati</taxon>
        <taxon>Actinomycetota</taxon>
        <taxon>Actinomycetes</taxon>
        <taxon>Streptosporangiales</taxon>
        <taxon>Streptosporangiaceae</taxon>
        <taxon>Nonomuraea</taxon>
    </lineage>
</organism>
<dbReference type="PANTHER" id="PTHR36489">
    <property type="entry name" value="PROTEIN-COUPLED RECEPTOR GPR1, PUTATIVE-RELATED"/>
    <property type="match status" value="1"/>
</dbReference>
<feature type="region of interest" description="Disordered" evidence="1">
    <location>
        <begin position="319"/>
        <end position="580"/>
    </location>
</feature>
<gene>
    <name evidence="2" type="ORF">GCM10010412_081920</name>
</gene>
<reference evidence="3" key="1">
    <citation type="journal article" date="2019" name="Int. J. Syst. Evol. Microbiol.">
        <title>The Global Catalogue of Microorganisms (GCM) 10K type strain sequencing project: providing services to taxonomists for standard genome sequencing and annotation.</title>
        <authorList>
            <consortium name="The Broad Institute Genomics Platform"/>
            <consortium name="The Broad Institute Genome Sequencing Center for Infectious Disease"/>
            <person name="Wu L."/>
            <person name="Ma J."/>
        </authorList>
    </citation>
    <scope>NUCLEOTIDE SEQUENCE [LARGE SCALE GENOMIC DNA]</scope>
    <source>
        <strain evidence="3">JCM 6835</strain>
    </source>
</reference>
<feature type="compositionally biased region" description="Pro residues" evidence="1">
    <location>
        <begin position="479"/>
        <end position="499"/>
    </location>
</feature>
<comment type="caution">
    <text evidence="2">The sequence shown here is derived from an EMBL/GenBank/DDBJ whole genome shotgun (WGS) entry which is preliminary data.</text>
</comment>
<accession>A0ABP6FGX1</accession>
<sequence>MLPRVPRQFTHVRSYLLIEDLSPESRELFLKLSADLYEEALEQIQNEPQPNEGLAFYEVIRQAEDREMEEHNSRMLVYRHLKDLAVYRMAKVQRMPFDRIGVRVKKSRSWAHEHTMPAEHVNNIIQMYAAAEEQHRTAFLDQPVAEYARDPSGNVLDFAPAAQDARRAHYSAARLSIVFRRLRTWLAGTAAAAIPAYVAVRAVVDSYTTAVQTALMSNGALMPLPGMESLGGVGVTSFGAASAGSGSAHAAGPVATAVGKFMSGAVITVQAATGVSAPAATVAIATVGAGAGAPAVLAVEDAVGQAAKPLVMALGWQDKTAPAGEPSSHTPIEDDLPPAGPPALSYPTADPTATGGFPAEPDASSLPSTPSPIAATPQPTQTVPTASATRLSSPTTAPTTTSTVTTKPVPTATSVALPTTQPTPQPTTPQETPTSAPTKEPTPAPSDQPTSLPTQDPKPIPSEQPPQPTSEPTSEPPDKPVPPPTPSSEPTSAPTPTPTPTSTGEPTPTTTPTSEPNPSSEPTGEPSPEPTSRPTQPDPVDDGASGGTPPDSESQPLGLLDSPLGGDAPASGEDRTGFWR</sequence>
<feature type="compositionally biased region" description="Pro residues" evidence="1">
    <location>
        <begin position="456"/>
        <end position="469"/>
    </location>
</feature>
<keyword evidence="3" id="KW-1185">Reference proteome</keyword>
<name>A0ABP6FGX1_9ACTN</name>
<feature type="compositionally biased region" description="Low complexity" evidence="1">
    <location>
        <begin position="500"/>
        <end position="524"/>
    </location>
</feature>
<dbReference type="Proteomes" id="UP001501666">
    <property type="component" value="Unassembled WGS sequence"/>
</dbReference>
<evidence type="ECO:0000256" key="1">
    <source>
        <dbReference type="SAM" id="MobiDB-lite"/>
    </source>
</evidence>
<feature type="compositionally biased region" description="Low complexity" evidence="1">
    <location>
        <begin position="556"/>
        <end position="567"/>
    </location>
</feature>
<dbReference type="EMBL" id="BAAATE010000034">
    <property type="protein sequence ID" value="GAA2691596.1"/>
    <property type="molecule type" value="Genomic_DNA"/>
</dbReference>
<protein>
    <submittedName>
        <fullName evidence="2">Uncharacterized protein</fullName>
    </submittedName>
</protein>